<feature type="domain" description="Alpha-L-rhamnosidase C-terminal" evidence="7">
    <location>
        <begin position="833"/>
        <end position="900"/>
    </location>
</feature>
<dbReference type="InterPro" id="IPR008979">
    <property type="entry name" value="Galactose-bd-like_sf"/>
</dbReference>
<dbReference type="SUPFAM" id="SSF49785">
    <property type="entry name" value="Galactose-binding domain-like"/>
    <property type="match status" value="1"/>
</dbReference>
<dbReference type="Gene3D" id="1.50.10.10">
    <property type="match status" value="1"/>
</dbReference>
<keyword evidence="9" id="KW-1185">Reference proteome</keyword>
<dbReference type="InterPro" id="IPR008902">
    <property type="entry name" value="Rhamnosid_concanavalin"/>
</dbReference>
<dbReference type="PIRSF" id="PIRSF010631">
    <property type="entry name" value="A-rhamnsds"/>
    <property type="match status" value="1"/>
</dbReference>
<dbReference type="InterPro" id="IPR013737">
    <property type="entry name" value="Bac_rhamnosid_N"/>
</dbReference>
<evidence type="ECO:0000259" key="4">
    <source>
        <dbReference type="Pfam" id="PF05592"/>
    </source>
</evidence>
<proteinExistence type="predicted"/>
<dbReference type="EC" id="3.2.1.40" evidence="2"/>
<feature type="domain" description="Alpha-L-rhamnosidase six-hairpin glycosidase" evidence="6">
    <location>
        <begin position="468"/>
        <end position="825"/>
    </location>
</feature>
<accession>A0ABP9BU28</accession>
<dbReference type="InterPro" id="IPR008928">
    <property type="entry name" value="6-hairpin_glycosidase_sf"/>
</dbReference>
<evidence type="ECO:0000256" key="2">
    <source>
        <dbReference type="ARBA" id="ARBA00012652"/>
    </source>
</evidence>
<dbReference type="PANTHER" id="PTHR33307:SF6">
    <property type="entry name" value="ALPHA-RHAMNOSIDASE (EUROFUNG)-RELATED"/>
    <property type="match status" value="1"/>
</dbReference>
<dbReference type="Pfam" id="PF08531">
    <property type="entry name" value="Bac_rhamnosid_N"/>
    <property type="match status" value="1"/>
</dbReference>
<evidence type="ECO:0000256" key="3">
    <source>
        <dbReference type="ARBA" id="ARBA00022801"/>
    </source>
</evidence>
<evidence type="ECO:0000313" key="9">
    <source>
        <dbReference type="Proteomes" id="UP001501411"/>
    </source>
</evidence>
<evidence type="ECO:0000259" key="7">
    <source>
        <dbReference type="Pfam" id="PF17390"/>
    </source>
</evidence>
<dbReference type="EMBL" id="BAABIQ010000040">
    <property type="protein sequence ID" value="GAA4799232.1"/>
    <property type="molecule type" value="Genomic_DNA"/>
</dbReference>
<dbReference type="Proteomes" id="UP001501411">
    <property type="component" value="Unassembled WGS sequence"/>
</dbReference>
<feature type="domain" description="Alpha-L-rhamnosidase concanavalin-like" evidence="4">
    <location>
        <begin position="370"/>
        <end position="460"/>
    </location>
</feature>
<dbReference type="InterPro" id="IPR013783">
    <property type="entry name" value="Ig-like_fold"/>
</dbReference>
<evidence type="ECO:0000313" key="8">
    <source>
        <dbReference type="EMBL" id="GAA4799232.1"/>
    </source>
</evidence>
<dbReference type="Gene3D" id="2.60.420.10">
    <property type="entry name" value="Maltose phosphorylase, domain 3"/>
    <property type="match status" value="1"/>
</dbReference>
<keyword evidence="3 8" id="KW-0378">Hydrolase</keyword>
<dbReference type="Pfam" id="PF05592">
    <property type="entry name" value="Bac_rhamnosid"/>
    <property type="match status" value="1"/>
</dbReference>
<comment type="caution">
    <text evidence="8">The sequence shown here is derived from an EMBL/GenBank/DDBJ whole genome shotgun (WGS) entry which is preliminary data.</text>
</comment>
<dbReference type="Pfam" id="PF25788">
    <property type="entry name" value="Ig_Rha78A_N"/>
    <property type="match status" value="1"/>
</dbReference>
<reference evidence="9" key="1">
    <citation type="journal article" date="2019" name="Int. J. Syst. Evol. Microbiol.">
        <title>The Global Catalogue of Microorganisms (GCM) 10K type strain sequencing project: providing services to taxonomists for standard genome sequencing and annotation.</title>
        <authorList>
            <consortium name="The Broad Institute Genomics Platform"/>
            <consortium name="The Broad Institute Genome Sequencing Center for Infectious Disease"/>
            <person name="Wu L."/>
            <person name="Ma J."/>
        </authorList>
    </citation>
    <scope>NUCLEOTIDE SEQUENCE [LARGE SCALE GENOMIC DNA]</scope>
    <source>
        <strain evidence="9">JCM 18200</strain>
    </source>
</reference>
<sequence length="931" mass="105599">MMNRLDTILRLFFLLIIPYLGMSWCFADSSIKPVNLRNEYLENPTGLDEPLPRFSWILTATHEKTFGQKQQAYRILVASSKALLQQDQADLWDSKWVSSNTMQQIVYGGKALASDRTYYWKVAVKDEKGEQSAWSEPAYWSTGLFHASEKQAQWIGTDQLFDPKQADCNIVDPWLRKSFDLPFQPQKATLFVASVGFHEVYVNGKRIGDDVLAPAVTDHTKRARYVTYDLAPALKKGKNVVAIWLGTSWSIHGPYVTKDRPNTPIVWAQAAIFKEKTPSASARPDKLLLTDASWKTHKSPNKLLGVWNSNRMGGEQWNAHDELPDWNTVAADESTWQQAVVYHPELTLSAQQVEKNYLTKEIKPVGIEERPDGSFRVDMGVNFAGWTEVKLKGHPGDTVQFLYSEREQEDMTFGLHSAYILGASGKGTFRNRFNYSSGRWITIKGLQHKPKLSDIKGWMVRTGYKPAVTFACSDALQQWIYDKVRWTYENLSLGGYIVDCPQRERLGYGGDAHATCETGMLNFHVGAFYTKWMEDWRDVSGTESIVGDMYDTSFARKAVMSGRIFNNGILPHTAPTYMGGGGPAWGGIVVTLPWLFYQQQGDKRILERNFDLISHWLSFLDTHTENGLLQRFGGNWDFLGDWLWPHATAEGMNNDKPETLCLNNCYRVYNLRTAVKIARTIGRDADAERWEKEANNYSKHIHARFYNAADHSYADSSMANLAAALLADVMPHELREPIMKRLEHEILVRKNGHIHVGITAGALLFKLLREQHRDDLIYSMTAQTDYPSWGYMKANGATSIWEMWEKDLPGHSLLHSSYLFPGAWYIDGVAGIGIDPNKPGYQNFVISPPTIPTLTWAEASMESPAGLIEVKWKRQDGQLRMQITVPPNCTATLRLSKDEQLSLAAYKDYMKAVGIQGNQQVYELQAGKYVL</sequence>
<comment type="catalytic activity">
    <reaction evidence="1">
        <text>Hydrolysis of terminal non-reducing alpha-L-rhamnose residues in alpha-L-rhamnosides.</text>
        <dbReference type="EC" id="3.2.1.40"/>
    </reaction>
</comment>
<dbReference type="GO" id="GO:0016787">
    <property type="term" value="F:hydrolase activity"/>
    <property type="evidence" value="ECO:0007669"/>
    <property type="project" value="UniProtKB-KW"/>
</dbReference>
<name>A0ABP9BU28_9SPHI</name>
<feature type="domain" description="Bacterial alpha-L-rhamnosidase N-terminal" evidence="5">
    <location>
        <begin position="185"/>
        <end position="354"/>
    </location>
</feature>
<dbReference type="InterPro" id="IPR035396">
    <property type="entry name" value="Bac_rhamnosid6H"/>
</dbReference>
<organism evidence="8 9">
    <name type="scientific">Olivibacter ginsenosidimutans</name>
    <dbReference type="NCBI Taxonomy" id="1176537"/>
    <lineage>
        <taxon>Bacteria</taxon>
        <taxon>Pseudomonadati</taxon>
        <taxon>Bacteroidota</taxon>
        <taxon>Sphingobacteriia</taxon>
        <taxon>Sphingobacteriales</taxon>
        <taxon>Sphingobacteriaceae</taxon>
        <taxon>Olivibacter</taxon>
    </lineage>
</organism>
<dbReference type="Gene3D" id="2.60.40.10">
    <property type="entry name" value="Immunoglobulins"/>
    <property type="match status" value="1"/>
</dbReference>
<dbReference type="InterPro" id="IPR012341">
    <property type="entry name" value="6hp_glycosidase-like_sf"/>
</dbReference>
<evidence type="ECO:0000259" key="5">
    <source>
        <dbReference type="Pfam" id="PF08531"/>
    </source>
</evidence>
<evidence type="ECO:0000256" key="1">
    <source>
        <dbReference type="ARBA" id="ARBA00001445"/>
    </source>
</evidence>
<dbReference type="SUPFAM" id="SSF48208">
    <property type="entry name" value="Six-hairpin glycosidases"/>
    <property type="match status" value="1"/>
</dbReference>
<dbReference type="Gene3D" id="2.60.120.260">
    <property type="entry name" value="Galactose-binding domain-like"/>
    <property type="match status" value="2"/>
</dbReference>
<dbReference type="InterPro" id="IPR016007">
    <property type="entry name" value="Alpha_rhamnosid"/>
</dbReference>
<dbReference type="RefSeq" id="WP_345232659.1">
    <property type="nucleotide sequence ID" value="NZ_BAABIQ010000040.1"/>
</dbReference>
<dbReference type="Pfam" id="PF17390">
    <property type="entry name" value="Bac_rhamnosid_C"/>
    <property type="match status" value="1"/>
</dbReference>
<evidence type="ECO:0000259" key="6">
    <source>
        <dbReference type="Pfam" id="PF17389"/>
    </source>
</evidence>
<gene>
    <name evidence="8" type="ORF">GCM10023231_30020</name>
</gene>
<dbReference type="InterPro" id="IPR035398">
    <property type="entry name" value="Bac_rhamnosid_C"/>
</dbReference>
<dbReference type="Pfam" id="PF17389">
    <property type="entry name" value="Bac_rhamnosid6H"/>
    <property type="match status" value="1"/>
</dbReference>
<protein>
    <recommendedName>
        <fullName evidence="2">alpha-L-rhamnosidase</fullName>
        <ecNumber evidence="2">3.2.1.40</ecNumber>
    </recommendedName>
</protein>
<dbReference type="PANTHER" id="PTHR33307">
    <property type="entry name" value="ALPHA-RHAMNOSIDASE (EUROFUNG)"/>
    <property type="match status" value="1"/>
</dbReference>